<keyword evidence="9" id="KW-0862">Zinc</keyword>
<dbReference type="SMART" id="SM01232">
    <property type="entry name" value="H2TH"/>
    <property type="match status" value="1"/>
</dbReference>
<evidence type="ECO:0000256" key="3">
    <source>
        <dbReference type="ARBA" id="ARBA00009409"/>
    </source>
</evidence>
<dbReference type="Proteomes" id="UP000019140">
    <property type="component" value="Unassembled WGS sequence"/>
</dbReference>
<evidence type="ECO:0000256" key="6">
    <source>
        <dbReference type="ARBA" id="ARBA00022763"/>
    </source>
</evidence>
<comment type="caution">
    <text evidence="17">The sequence shown here is derived from an EMBL/GenBank/DDBJ whole genome shotgun (WGS) entry which is preliminary data.</text>
</comment>
<dbReference type="CDD" id="cd08966">
    <property type="entry name" value="EcFpg-like_N"/>
    <property type="match status" value="1"/>
</dbReference>
<proteinExistence type="inferred from homology"/>
<keyword evidence="10" id="KW-0238">DNA-binding</keyword>
<dbReference type="NCBIfam" id="TIGR00577">
    <property type="entry name" value="fpg"/>
    <property type="match status" value="1"/>
</dbReference>
<evidence type="ECO:0000256" key="11">
    <source>
        <dbReference type="ARBA" id="ARBA00023204"/>
    </source>
</evidence>
<evidence type="ECO:0000256" key="10">
    <source>
        <dbReference type="ARBA" id="ARBA00023125"/>
    </source>
</evidence>
<dbReference type="FunFam" id="1.10.8.50:FF:000003">
    <property type="entry name" value="Formamidopyrimidine-DNA glycosylase"/>
    <property type="match status" value="1"/>
</dbReference>
<name>W4LTD6_9BACT</name>
<dbReference type="InterPro" id="IPR010979">
    <property type="entry name" value="Ribosomal_uS13-like_H2TH"/>
</dbReference>
<evidence type="ECO:0000256" key="14">
    <source>
        <dbReference type="ARBA" id="ARBA00023295"/>
    </source>
</evidence>
<dbReference type="GO" id="GO:0003684">
    <property type="term" value="F:damaged DNA binding"/>
    <property type="evidence" value="ECO:0007669"/>
    <property type="project" value="InterPro"/>
</dbReference>
<gene>
    <name evidence="17" type="ORF">ETSY2_38610</name>
</gene>
<keyword evidence="7" id="KW-0863">Zinc-finger</keyword>
<keyword evidence="18" id="KW-1185">Reference proteome</keyword>
<dbReference type="InterPro" id="IPR020629">
    <property type="entry name" value="FPG_Glyclase"/>
</dbReference>
<feature type="domain" description="Formamidopyrimidine-DNA glycosylase catalytic" evidence="16">
    <location>
        <begin position="2"/>
        <end position="115"/>
    </location>
</feature>
<reference evidence="17 18" key="1">
    <citation type="journal article" date="2014" name="Nature">
        <title>An environmental bacterial taxon with a large and distinct metabolic repertoire.</title>
        <authorList>
            <person name="Wilson M.C."/>
            <person name="Mori T."/>
            <person name="Ruckert C."/>
            <person name="Uria A.R."/>
            <person name="Helf M.J."/>
            <person name="Takada K."/>
            <person name="Gernert C."/>
            <person name="Steffens U.A."/>
            <person name="Heycke N."/>
            <person name="Schmitt S."/>
            <person name="Rinke C."/>
            <person name="Helfrich E.J."/>
            <person name="Brachmann A.O."/>
            <person name="Gurgui C."/>
            <person name="Wakimoto T."/>
            <person name="Kracht M."/>
            <person name="Crusemann M."/>
            <person name="Hentschel U."/>
            <person name="Abe I."/>
            <person name="Matsunaga S."/>
            <person name="Kalinowski J."/>
            <person name="Takeyama H."/>
            <person name="Piel J."/>
        </authorList>
    </citation>
    <scope>NUCLEOTIDE SEQUENCE [LARGE SCALE GENOMIC DNA]</scope>
    <source>
        <strain evidence="18">TSY2</strain>
    </source>
</reference>
<evidence type="ECO:0000256" key="2">
    <source>
        <dbReference type="ARBA" id="ARBA00001947"/>
    </source>
</evidence>
<evidence type="ECO:0000256" key="8">
    <source>
        <dbReference type="ARBA" id="ARBA00022801"/>
    </source>
</evidence>
<comment type="catalytic activity">
    <reaction evidence="1">
        <text>Hydrolysis of DNA containing ring-opened 7-methylguanine residues, releasing 2,6-diamino-4-hydroxy-5-(N-methyl)formamidopyrimidine.</text>
        <dbReference type="EC" id="3.2.2.23"/>
    </reaction>
</comment>
<comment type="similarity">
    <text evidence="3">Belongs to the FPG family.</text>
</comment>
<dbReference type="Gene3D" id="3.20.190.10">
    <property type="entry name" value="MutM-like, N-terminal"/>
    <property type="match status" value="1"/>
</dbReference>
<accession>W4LTD6</accession>
<evidence type="ECO:0000256" key="9">
    <source>
        <dbReference type="ARBA" id="ARBA00022833"/>
    </source>
</evidence>
<dbReference type="GO" id="GO:0006284">
    <property type="term" value="P:base-excision repair"/>
    <property type="evidence" value="ECO:0007669"/>
    <property type="project" value="InterPro"/>
</dbReference>
<dbReference type="PANTHER" id="PTHR22993:SF9">
    <property type="entry name" value="FORMAMIDOPYRIMIDINE-DNA GLYCOSYLASE"/>
    <property type="match status" value="1"/>
</dbReference>
<dbReference type="Pfam" id="PF06831">
    <property type="entry name" value="H2TH"/>
    <property type="match status" value="1"/>
</dbReference>
<evidence type="ECO:0000256" key="15">
    <source>
        <dbReference type="ARBA" id="ARBA00044632"/>
    </source>
</evidence>
<evidence type="ECO:0000313" key="17">
    <source>
        <dbReference type="EMBL" id="ETX00702.1"/>
    </source>
</evidence>
<dbReference type="GO" id="GO:0008270">
    <property type="term" value="F:zinc ion binding"/>
    <property type="evidence" value="ECO:0007669"/>
    <property type="project" value="UniProtKB-KW"/>
</dbReference>
<dbReference type="Gene3D" id="1.10.8.50">
    <property type="match status" value="1"/>
</dbReference>
<dbReference type="HOGENOM" id="CLU_038423_1_1_7"/>
<dbReference type="PANTHER" id="PTHR22993">
    <property type="entry name" value="FORMAMIDOPYRIMIDINE-DNA GLYCOSYLASE"/>
    <property type="match status" value="1"/>
</dbReference>
<sequence length="243" mass="27760">MPELPEVETIRRGLEPQLVGRAITGVRVRQPQLRDVVDTRALQREAVDRAITAVDRRAKYLLIRLHPDRVLIIHLGMTGRLSVGPRAREDALHDHLIFDLGDDLELRYNDARRFGMCLITTDAQLLSHPRMQYLGPEPLSPAFTADHLRERARGSRRPIKNFLMDATVVVGVGNIYASECLYLARIRPTREVGRLRPMHWTRICEAVRQVLQTAIEHRGTTLSDYVDSEGREGDFQNQLLVYG</sequence>
<dbReference type="PROSITE" id="PS51068">
    <property type="entry name" value="FPG_CAT"/>
    <property type="match status" value="1"/>
</dbReference>
<protein>
    <recommendedName>
        <fullName evidence="16">Formamidopyrimidine-DNA glycosylase catalytic domain-containing protein</fullName>
    </recommendedName>
</protein>
<keyword evidence="6" id="KW-0227">DNA damage</keyword>
<evidence type="ECO:0000259" key="16">
    <source>
        <dbReference type="PROSITE" id="PS51068"/>
    </source>
</evidence>
<dbReference type="InterPro" id="IPR012319">
    <property type="entry name" value="FPG_cat"/>
</dbReference>
<dbReference type="SMART" id="SM00898">
    <property type="entry name" value="Fapy_DNA_glyco"/>
    <property type="match status" value="1"/>
</dbReference>
<dbReference type="SUPFAM" id="SSF46946">
    <property type="entry name" value="S13-like H2TH domain"/>
    <property type="match status" value="1"/>
</dbReference>
<evidence type="ECO:0000256" key="4">
    <source>
        <dbReference type="ARBA" id="ARBA00011245"/>
    </source>
</evidence>
<keyword evidence="12" id="KW-0456">Lyase</keyword>
<dbReference type="SUPFAM" id="SSF81624">
    <property type="entry name" value="N-terminal domain of MutM-like DNA repair proteins"/>
    <property type="match status" value="1"/>
</dbReference>
<dbReference type="InterPro" id="IPR035937">
    <property type="entry name" value="FPG_N"/>
</dbReference>
<evidence type="ECO:0000256" key="12">
    <source>
        <dbReference type="ARBA" id="ARBA00023239"/>
    </source>
</evidence>
<keyword evidence="8" id="KW-0378">Hydrolase</keyword>
<keyword evidence="13" id="KW-0511">Multifunctional enzyme</keyword>
<evidence type="ECO:0000313" key="18">
    <source>
        <dbReference type="Proteomes" id="UP000019140"/>
    </source>
</evidence>
<comment type="subunit">
    <text evidence="4">Monomer.</text>
</comment>
<dbReference type="Pfam" id="PF01149">
    <property type="entry name" value="Fapy_DNA_glyco"/>
    <property type="match status" value="1"/>
</dbReference>
<evidence type="ECO:0000256" key="1">
    <source>
        <dbReference type="ARBA" id="ARBA00001668"/>
    </source>
</evidence>
<organism evidence="17 18">
    <name type="scientific">Candidatus Entotheonella gemina</name>
    <dbReference type="NCBI Taxonomy" id="1429439"/>
    <lineage>
        <taxon>Bacteria</taxon>
        <taxon>Pseudomonadati</taxon>
        <taxon>Nitrospinota/Tectimicrobiota group</taxon>
        <taxon>Candidatus Tectimicrobiota</taxon>
        <taxon>Candidatus Entotheonellia</taxon>
        <taxon>Candidatus Entotheonellales</taxon>
        <taxon>Candidatus Entotheonellaceae</taxon>
        <taxon>Candidatus Entotheonella</taxon>
    </lineage>
</organism>
<dbReference type="EMBL" id="AZHX01001702">
    <property type="protein sequence ID" value="ETX00702.1"/>
    <property type="molecule type" value="Genomic_DNA"/>
</dbReference>
<evidence type="ECO:0000256" key="5">
    <source>
        <dbReference type="ARBA" id="ARBA00022723"/>
    </source>
</evidence>
<dbReference type="AlphaFoldDB" id="W4LTD6"/>
<comment type="catalytic activity">
    <reaction evidence="15">
        <text>2'-deoxyribonucleotide-(2'-deoxyribose 5'-phosphate)-2'-deoxyribonucleotide-DNA = a 3'-end 2'-deoxyribonucleotide-(2,3-dehydro-2,3-deoxyribose 5'-phosphate)-DNA + a 5'-end 5'-phospho-2'-deoxyribonucleoside-DNA + H(+)</text>
        <dbReference type="Rhea" id="RHEA:66592"/>
        <dbReference type="Rhea" id="RHEA-COMP:13180"/>
        <dbReference type="Rhea" id="RHEA-COMP:16897"/>
        <dbReference type="Rhea" id="RHEA-COMP:17067"/>
        <dbReference type="ChEBI" id="CHEBI:15378"/>
        <dbReference type="ChEBI" id="CHEBI:136412"/>
        <dbReference type="ChEBI" id="CHEBI:157695"/>
        <dbReference type="ChEBI" id="CHEBI:167181"/>
        <dbReference type="EC" id="4.2.99.18"/>
    </reaction>
</comment>
<keyword evidence="5" id="KW-0479">Metal-binding</keyword>
<dbReference type="InterPro" id="IPR015886">
    <property type="entry name" value="H2TH_FPG"/>
</dbReference>
<dbReference type="NCBIfam" id="NF002211">
    <property type="entry name" value="PRK01103.1"/>
    <property type="match status" value="1"/>
</dbReference>
<evidence type="ECO:0000256" key="13">
    <source>
        <dbReference type="ARBA" id="ARBA00023268"/>
    </source>
</evidence>
<feature type="non-terminal residue" evidence="17">
    <location>
        <position position="243"/>
    </location>
</feature>
<evidence type="ECO:0000256" key="7">
    <source>
        <dbReference type="ARBA" id="ARBA00022771"/>
    </source>
</evidence>
<dbReference type="GO" id="GO:0140078">
    <property type="term" value="F:class I DNA-(apurinic or apyrimidinic site) endonuclease activity"/>
    <property type="evidence" value="ECO:0007669"/>
    <property type="project" value="UniProtKB-EC"/>
</dbReference>
<keyword evidence="14" id="KW-0326">Glycosidase</keyword>
<comment type="cofactor">
    <cofactor evidence="2">
        <name>Zn(2+)</name>
        <dbReference type="ChEBI" id="CHEBI:29105"/>
    </cofactor>
</comment>
<keyword evidence="11" id="KW-0234">DNA repair</keyword>
<dbReference type="GO" id="GO:0034039">
    <property type="term" value="F:8-oxo-7,8-dihydroguanine DNA N-glycosylase activity"/>
    <property type="evidence" value="ECO:0007669"/>
    <property type="project" value="TreeGrafter"/>
</dbReference>